<evidence type="ECO:0000256" key="4">
    <source>
        <dbReference type="PROSITE-ProRule" id="PRU00473"/>
    </source>
</evidence>
<dbReference type="InterPro" id="IPR036737">
    <property type="entry name" value="OmpA-like_sf"/>
</dbReference>
<dbReference type="PANTHER" id="PTHR30329">
    <property type="entry name" value="STATOR ELEMENT OF FLAGELLAR MOTOR COMPLEX"/>
    <property type="match status" value="1"/>
</dbReference>
<evidence type="ECO:0000256" key="3">
    <source>
        <dbReference type="ARBA" id="ARBA00023237"/>
    </source>
</evidence>
<reference evidence="7" key="1">
    <citation type="submission" date="2019-02" db="EMBL/GenBank/DDBJ databases">
        <authorList>
            <person name="Pothier F.J."/>
        </authorList>
    </citation>
    <scope>NUCLEOTIDE SEQUENCE</scope>
    <source>
        <strain evidence="7">CI-1B</strain>
    </source>
</reference>
<comment type="caution">
    <text evidence="7">The sequence shown here is derived from an EMBL/GenBank/DDBJ whole genome shotgun (WGS) entry which is preliminary data.</text>
</comment>
<gene>
    <name evidence="7" type="primary">yiaD_1</name>
    <name evidence="7" type="ORF">CI1B_63620</name>
</gene>
<dbReference type="EMBL" id="CAADFC020000028">
    <property type="protein sequence ID" value="VIO76344.1"/>
    <property type="molecule type" value="Genomic_DNA"/>
</dbReference>
<comment type="subcellular location">
    <subcellularLocation>
        <location evidence="1">Cell outer membrane</location>
    </subcellularLocation>
</comment>
<dbReference type="Pfam" id="PF00691">
    <property type="entry name" value="OmpA"/>
    <property type="match status" value="1"/>
</dbReference>
<dbReference type="InterPro" id="IPR006665">
    <property type="entry name" value="OmpA-like"/>
</dbReference>
<protein>
    <submittedName>
        <fullName evidence="7">Lipoprotein YiaD</fullName>
    </submittedName>
</protein>
<dbReference type="PANTHER" id="PTHR30329:SF21">
    <property type="entry name" value="LIPOPROTEIN YIAD-RELATED"/>
    <property type="match status" value="1"/>
</dbReference>
<evidence type="ECO:0000259" key="6">
    <source>
        <dbReference type="PROSITE" id="PS51123"/>
    </source>
</evidence>
<evidence type="ECO:0000256" key="1">
    <source>
        <dbReference type="ARBA" id="ARBA00004442"/>
    </source>
</evidence>
<name>A0A508TQ27_9BRAD</name>
<feature type="signal peptide" evidence="5">
    <location>
        <begin position="1"/>
        <end position="29"/>
    </location>
</feature>
<dbReference type="RefSeq" id="WP_139863067.1">
    <property type="nucleotide sequence ID" value="NZ_CAADFC020000028.1"/>
</dbReference>
<feature type="chain" id="PRO_5021283951" evidence="5">
    <location>
        <begin position="30"/>
        <end position="320"/>
    </location>
</feature>
<dbReference type="InterPro" id="IPR050330">
    <property type="entry name" value="Bact_OuterMem_StrucFunc"/>
</dbReference>
<keyword evidence="5" id="KW-0732">Signal</keyword>
<dbReference type="PRINTS" id="PR01021">
    <property type="entry name" value="OMPADOMAIN"/>
</dbReference>
<organism evidence="7 8">
    <name type="scientific">Bradyrhizobium ivorense</name>
    <dbReference type="NCBI Taxonomy" id="2511166"/>
    <lineage>
        <taxon>Bacteria</taxon>
        <taxon>Pseudomonadati</taxon>
        <taxon>Pseudomonadota</taxon>
        <taxon>Alphaproteobacteria</taxon>
        <taxon>Hyphomicrobiales</taxon>
        <taxon>Nitrobacteraceae</taxon>
        <taxon>Bradyrhizobium</taxon>
    </lineage>
</organism>
<dbReference type="OrthoDB" id="9814546at2"/>
<dbReference type="CDD" id="cd07185">
    <property type="entry name" value="OmpA_C-like"/>
    <property type="match status" value="1"/>
</dbReference>
<dbReference type="InterPro" id="IPR006664">
    <property type="entry name" value="OMP_bac"/>
</dbReference>
<evidence type="ECO:0000256" key="2">
    <source>
        <dbReference type="ARBA" id="ARBA00023136"/>
    </source>
</evidence>
<keyword evidence="2 4" id="KW-0472">Membrane</keyword>
<keyword evidence="3" id="KW-0998">Cell outer membrane</keyword>
<keyword evidence="8" id="KW-1185">Reference proteome</keyword>
<sequence>MIRNIFEGKYRWGAVTLAFLLASICPARADDCSALLEQFNNAIDTAQEVNAQAMIDKIAGSPYCGQFQTRVQQRLAVLRLSAAQIMMARGRPTTEYERLITSAERTEVVWQASATLGEVRFGERRFAEAAEAYDRAIAIVKNETLTPDKPEKFEIEGLLARSAQARLLAANVKLADGTTRFVETARDQRDGTIGGIYSRSVRGITPQVVPIPITFEYAKTTFTPIGERAVRELADALKEQRPERIVLVGHTDIRGSDDTNMKLSAARAEAVAAYLKETGLGTTIETKGVGSSEPFKVLDSGGLSQEDIYALNRRVEFIRR</sequence>
<feature type="domain" description="OmpA-like" evidence="6">
    <location>
        <begin position="202"/>
        <end position="320"/>
    </location>
</feature>
<dbReference type="PROSITE" id="PS51123">
    <property type="entry name" value="OMPA_2"/>
    <property type="match status" value="1"/>
</dbReference>
<dbReference type="GO" id="GO:0009279">
    <property type="term" value="C:cell outer membrane"/>
    <property type="evidence" value="ECO:0007669"/>
    <property type="project" value="UniProtKB-SubCell"/>
</dbReference>
<dbReference type="Gene3D" id="3.30.1330.60">
    <property type="entry name" value="OmpA-like domain"/>
    <property type="match status" value="1"/>
</dbReference>
<dbReference type="SUPFAM" id="SSF103088">
    <property type="entry name" value="OmpA-like"/>
    <property type="match status" value="1"/>
</dbReference>
<dbReference type="AlphaFoldDB" id="A0A508TQ27"/>
<keyword evidence="7" id="KW-0449">Lipoprotein</keyword>
<evidence type="ECO:0000313" key="8">
    <source>
        <dbReference type="Proteomes" id="UP000328092"/>
    </source>
</evidence>
<evidence type="ECO:0000313" key="7">
    <source>
        <dbReference type="EMBL" id="VIO76344.1"/>
    </source>
</evidence>
<accession>A0A508TQ27</accession>
<dbReference type="Proteomes" id="UP000328092">
    <property type="component" value="Unassembled WGS sequence"/>
</dbReference>
<evidence type="ECO:0000256" key="5">
    <source>
        <dbReference type="SAM" id="SignalP"/>
    </source>
</evidence>
<proteinExistence type="predicted"/>